<dbReference type="InterPro" id="IPR002347">
    <property type="entry name" value="SDR_fam"/>
</dbReference>
<dbReference type="CDD" id="cd05233">
    <property type="entry name" value="SDR_c"/>
    <property type="match status" value="1"/>
</dbReference>
<reference evidence="6" key="2">
    <citation type="submission" date="2023-03" db="EMBL/GenBank/DDBJ databases">
        <title>Parabacteroides distasonis, a bacteria resistant against UC.</title>
        <authorList>
            <person name="Dai W."/>
        </authorList>
    </citation>
    <scope>NUCLEOTIDE SEQUENCE</scope>
    <source>
        <strain evidence="6">F1-28</strain>
    </source>
</reference>
<evidence type="ECO:0000313" key="6">
    <source>
        <dbReference type="EMBL" id="WET63837.1"/>
    </source>
</evidence>
<keyword evidence="4" id="KW-0520">NAD</keyword>
<accession>A0AAP2QAM3</accession>
<dbReference type="Pfam" id="PF13561">
    <property type="entry name" value="adh_short_C2"/>
    <property type="match status" value="1"/>
</dbReference>
<evidence type="ECO:0000256" key="4">
    <source>
        <dbReference type="ARBA" id="ARBA00023027"/>
    </source>
</evidence>
<evidence type="ECO:0000256" key="2">
    <source>
        <dbReference type="ARBA" id="ARBA00022797"/>
    </source>
</evidence>
<reference evidence="5" key="1">
    <citation type="submission" date="2021-10" db="EMBL/GenBank/DDBJ databases">
        <title>Collection of gut derived symbiotic bacterial strains cultured from healthy donors.</title>
        <authorList>
            <person name="Lin H."/>
            <person name="Littmann E."/>
            <person name="Kohout C."/>
            <person name="Pamer E.G."/>
        </authorList>
    </citation>
    <scope>NUCLEOTIDE SEQUENCE</scope>
    <source>
        <strain evidence="5">DFI.2.94</strain>
    </source>
</reference>
<evidence type="ECO:0000256" key="3">
    <source>
        <dbReference type="ARBA" id="ARBA00023002"/>
    </source>
</evidence>
<evidence type="ECO:0000313" key="5">
    <source>
        <dbReference type="EMBL" id="MCB6519896.1"/>
    </source>
</evidence>
<comment type="similarity">
    <text evidence="1">Belongs to the short-chain dehydrogenases/reductases (SDR) family.</text>
</comment>
<dbReference type="EMBL" id="CP120353">
    <property type="protein sequence ID" value="WET63837.1"/>
    <property type="molecule type" value="Genomic_DNA"/>
</dbReference>
<dbReference type="PROSITE" id="PS00061">
    <property type="entry name" value="ADH_SHORT"/>
    <property type="match status" value="1"/>
</dbReference>
<dbReference type="PRINTS" id="PR00080">
    <property type="entry name" value="SDRFAMILY"/>
</dbReference>
<dbReference type="GO" id="GO:0016491">
    <property type="term" value="F:oxidoreductase activity"/>
    <property type="evidence" value="ECO:0007669"/>
    <property type="project" value="UniProtKB-KW"/>
</dbReference>
<dbReference type="PANTHER" id="PTHR43943">
    <property type="entry name" value="DEHYDROGENASE/REDUCTASE (SDR FAMILY) MEMBER 4"/>
    <property type="match status" value="1"/>
</dbReference>
<keyword evidence="3" id="KW-0560">Oxidoreductase</keyword>
<dbReference type="Gene3D" id="3.40.50.720">
    <property type="entry name" value="NAD(P)-binding Rossmann-like Domain"/>
    <property type="match status" value="1"/>
</dbReference>
<dbReference type="SUPFAM" id="SSF51735">
    <property type="entry name" value="NAD(P)-binding Rossmann-fold domains"/>
    <property type="match status" value="1"/>
</dbReference>
<organism evidence="5 7">
    <name type="scientific">Parabacteroides distasonis</name>
    <dbReference type="NCBI Taxonomy" id="823"/>
    <lineage>
        <taxon>Bacteria</taxon>
        <taxon>Pseudomonadati</taxon>
        <taxon>Bacteroidota</taxon>
        <taxon>Bacteroidia</taxon>
        <taxon>Bacteroidales</taxon>
        <taxon>Tannerellaceae</taxon>
        <taxon>Parabacteroides</taxon>
    </lineage>
</organism>
<dbReference type="RefSeq" id="WP_122143867.1">
    <property type="nucleotide sequence ID" value="NZ_CP120353.1"/>
</dbReference>
<dbReference type="InterPro" id="IPR036291">
    <property type="entry name" value="NAD(P)-bd_dom_sf"/>
</dbReference>
<proteinExistence type="inferred from homology"/>
<dbReference type="EMBL" id="JAJCNI010000031">
    <property type="protein sequence ID" value="MCB6519896.1"/>
    <property type="molecule type" value="Genomic_DNA"/>
</dbReference>
<name>A0AAP2QAM3_PARDI</name>
<dbReference type="Proteomes" id="UP001221009">
    <property type="component" value="Chromosome"/>
</dbReference>
<protein>
    <submittedName>
        <fullName evidence="5">SDR family oxidoreductase</fullName>
    </submittedName>
</protein>
<dbReference type="AlphaFoldDB" id="A0AAP2QAM3"/>
<keyword evidence="2" id="KW-0058">Aromatic hydrocarbons catabolism</keyword>
<dbReference type="PRINTS" id="PR00081">
    <property type="entry name" value="GDHRDH"/>
</dbReference>
<evidence type="ECO:0000313" key="7">
    <source>
        <dbReference type="Proteomes" id="UP001198806"/>
    </source>
</evidence>
<dbReference type="PANTHER" id="PTHR43943:SF17">
    <property type="entry name" value="3-PHENYLPROPIONATE-DIHYDRODIOL_CINNAMIC ACID-DIHYDRODIOL DEHYDROGENASE"/>
    <property type="match status" value="1"/>
</dbReference>
<dbReference type="Proteomes" id="UP001198806">
    <property type="component" value="Unassembled WGS sequence"/>
</dbReference>
<gene>
    <name evidence="5" type="ORF">LI194_19120</name>
    <name evidence="6" type="ORF">P2T59_19355</name>
</gene>
<dbReference type="InterPro" id="IPR020904">
    <property type="entry name" value="Sc_DH/Rdtase_CS"/>
</dbReference>
<dbReference type="FunFam" id="3.40.50.720:FF:000084">
    <property type="entry name" value="Short-chain dehydrogenase reductase"/>
    <property type="match status" value="1"/>
</dbReference>
<sequence>MSFIIDLKDKVVLVTGVSSGIGYGTARAFAHAGAHVAGCARKPVDDPSAKEFCAAIESEGVKALYVQTDVTQPDELAALVESTIQTFGRLDVVVSNAGANVFEGAAGCNEEQWRHNLDLNLASHWRLAKYCKPYLEKADEGAILLMTSNHAFSSIPGCFPYNVTKTAITGLVRSLAIEWGPEIRTVGIAPGFIDTAGNDTWFASFPDPAAERQRTENLHPVKRIGTVEEVGALCVYLASPMARFISGTTILMDGGRSALMQDDV</sequence>
<evidence type="ECO:0000256" key="1">
    <source>
        <dbReference type="ARBA" id="ARBA00006484"/>
    </source>
</evidence>